<organism evidence="3 4">
    <name type="scientific">Mycolicibacterium grossiae</name>
    <dbReference type="NCBI Taxonomy" id="1552759"/>
    <lineage>
        <taxon>Bacteria</taxon>
        <taxon>Bacillati</taxon>
        <taxon>Actinomycetota</taxon>
        <taxon>Actinomycetes</taxon>
        <taxon>Mycobacteriales</taxon>
        <taxon>Mycobacteriaceae</taxon>
        <taxon>Mycolicibacterium</taxon>
    </lineage>
</organism>
<keyword evidence="1" id="KW-0328">Glycosyltransferase</keyword>
<keyword evidence="4" id="KW-1185">Reference proteome</keyword>
<protein>
    <submittedName>
        <fullName evidence="3">Glycosyl transferase</fullName>
    </submittedName>
</protein>
<dbReference type="Proteomes" id="UP000178953">
    <property type="component" value="Unassembled WGS sequence"/>
</dbReference>
<comment type="caution">
    <text evidence="3">The sequence shown here is derived from an EMBL/GenBank/DDBJ whole genome shotgun (WGS) entry which is preliminary data.</text>
</comment>
<accession>A0A1E8PYP3</accession>
<evidence type="ECO:0000313" key="3">
    <source>
        <dbReference type="EMBL" id="OFJ50960.1"/>
    </source>
</evidence>
<keyword evidence="2 3" id="KW-0808">Transferase</keyword>
<sequence>MITLTVGISAAVPVLTDPDVRRVALVRLRVGLGDLLCSLPAWQALRAARPDLHVTVITWPEMAPLLHRMRDCVDDLLPFPGFPGIPERAPQPEAWAPFLATALEREFDVALQCYGDRPAANEVTDLLGARHGGGFVAAGARPAGDASMYLDYPRTVHETQRHLALLAHLGVPTDGHAMSFPFEAADDDRHDALLRETGLRAGEYAVLHPGASAPTRCWPTERYAAVGDGLAQRGLRVVVAGQAGERELTGAVRAAMRADAVDATGRTDVGGYAALLRDAAVLVGNDTGAAHLAAATGTRAVTVFLSGDPVRWAHPLPTHRAALVDVGCNPCGLLTCPIDFRCASGVSVTHVLSQVDELLG</sequence>
<dbReference type="Gene3D" id="3.40.50.2000">
    <property type="entry name" value="Glycogen Phosphorylase B"/>
    <property type="match status" value="2"/>
</dbReference>
<proteinExistence type="predicted"/>
<dbReference type="OrthoDB" id="9807356at2"/>
<name>A0A1E8PYP3_9MYCO</name>
<dbReference type="AlphaFoldDB" id="A0A1E8PYP3"/>
<dbReference type="PANTHER" id="PTHR30160:SF1">
    <property type="entry name" value="LIPOPOLYSACCHARIDE 1,2-N-ACETYLGLUCOSAMINETRANSFERASE-RELATED"/>
    <property type="match status" value="1"/>
</dbReference>
<gene>
    <name evidence="3" type="ORF">BEL07_25415</name>
</gene>
<evidence type="ECO:0000313" key="4">
    <source>
        <dbReference type="Proteomes" id="UP000178953"/>
    </source>
</evidence>
<dbReference type="InterPro" id="IPR002201">
    <property type="entry name" value="Glyco_trans_9"/>
</dbReference>
<dbReference type="GO" id="GO:0009244">
    <property type="term" value="P:lipopolysaccharide core region biosynthetic process"/>
    <property type="evidence" value="ECO:0007669"/>
    <property type="project" value="TreeGrafter"/>
</dbReference>
<dbReference type="EMBL" id="MCHX01000086">
    <property type="protein sequence ID" value="OFJ50960.1"/>
    <property type="molecule type" value="Genomic_DNA"/>
</dbReference>
<dbReference type="SUPFAM" id="SSF53756">
    <property type="entry name" value="UDP-Glycosyltransferase/glycogen phosphorylase"/>
    <property type="match status" value="1"/>
</dbReference>
<evidence type="ECO:0000256" key="1">
    <source>
        <dbReference type="ARBA" id="ARBA00022676"/>
    </source>
</evidence>
<dbReference type="GO" id="GO:0005829">
    <property type="term" value="C:cytosol"/>
    <property type="evidence" value="ECO:0007669"/>
    <property type="project" value="TreeGrafter"/>
</dbReference>
<evidence type="ECO:0000256" key="2">
    <source>
        <dbReference type="ARBA" id="ARBA00022679"/>
    </source>
</evidence>
<dbReference type="PANTHER" id="PTHR30160">
    <property type="entry name" value="TETRAACYLDISACCHARIDE 4'-KINASE-RELATED"/>
    <property type="match status" value="1"/>
</dbReference>
<dbReference type="CDD" id="cd03789">
    <property type="entry name" value="GT9_LPS_heptosyltransferase"/>
    <property type="match status" value="1"/>
</dbReference>
<dbReference type="Pfam" id="PF01075">
    <property type="entry name" value="Glyco_transf_9"/>
    <property type="match status" value="1"/>
</dbReference>
<dbReference type="InterPro" id="IPR051199">
    <property type="entry name" value="LPS_LOS_Heptosyltrfase"/>
</dbReference>
<dbReference type="GO" id="GO:0008713">
    <property type="term" value="F:ADP-heptose-lipopolysaccharide heptosyltransferase activity"/>
    <property type="evidence" value="ECO:0007669"/>
    <property type="project" value="TreeGrafter"/>
</dbReference>
<reference evidence="3 4" key="1">
    <citation type="submission" date="2016-09" db="EMBL/GenBank/DDBJ databases">
        <title>genome sequence of Mycobacterium sp. 739 SCH.</title>
        <authorList>
            <person name="Greninger A.L."/>
            <person name="Qin X."/>
            <person name="Jerome K."/>
            <person name="Vora S."/>
            <person name="Quinn K."/>
        </authorList>
    </citation>
    <scope>NUCLEOTIDE SEQUENCE [LARGE SCALE GENOMIC DNA]</scope>
    <source>
        <strain evidence="3 4">SCH</strain>
    </source>
</reference>